<proteinExistence type="predicted"/>
<dbReference type="Proteomes" id="UP000011185">
    <property type="component" value="Unassembled WGS sequence"/>
</dbReference>
<evidence type="ECO:0000313" key="2">
    <source>
        <dbReference type="Proteomes" id="UP000011185"/>
    </source>
</evidence>
<name>L7JRB7_TRAHO</name>
<dbReference type="VEuPathDB" id="MicrosporidiaDB:THOM_3260"/>
<evidence type="ECO:0000313" key="1">
    <source>
        <dbReference type="EMBL" id="ELQ73820.1"/>
    </source>
</evidence>
<dbReference type="InParanoid" id="L7JRB7"/>
<dbReference type="AlphaFoldDB" id="L7JRB7"/>
<sequence>MSIDKAFEDLLDEIDECEFALRALERKAKPLTQFVYTAAAAYKEEEHVE</sequence>
<gene>
    <name evidence="1" type="ORF">THOM_3260</name>
</gene>
<keyword evidence="2" id="KW-1185">Reference proteome</keyword>
<organism evidence="1 2">
    <name type="scientific">Trachipleistophora hominis</name>
    <name type="common">Microsporidian parasite</name>
    <dbReference type="NCBI Taxonomy" id="72359"/>
    <lineage>
        <taxon>Eukaryota</taxon>
        <taxon>Fungi</taxon>
        <taxon>Fungi incertae sedis</taxon>
        <taxon>Microsporidia</taxon>
        <taxon>Pleistophoridae</taxon>
        <taxon>Trachipleistophora</taxon>
    </lineage>
</organism>
<protein>
    <submittedName>
        <fullName evidence="1">Uncharacterized protein</fullName>
    </submittedName>
</protein>
<dbReference type="EMBL" id="JH994102">
    <property type="protein sequence ID" value="ELQ73820.1"/>
    <property type="molecule type" value="Genomic_DNA"/>
</dbReference>
<reference evidence="1 2" key="1">
    <citation type="journal article" date="2012" name="PLoS Pathog.">
        <title>The genome of the obligate intracellular parasite Trachipleistophora hominis: new insights into microsporidian genome dynamics and reductive evolution.</title>
        <authorList>
            <person name="Heinz E."/>
            <person name="Williams T.A."/>
            <person name="Nakjang S."/>
            <person name="Noel C.J."/>
            <person name="Swan D.C."/>
            <person name="Goldberg A.V."/>
            <person name="Harris S.R."/>
            <person name="Weinmaier T."/>
            <person name="Markert S."/>
            <person name="Becher D."/>
            <person name="Bernhardt J."/>
            <person name="Dagan T."/>
            <person name="Hacker C."/>
            <person name="Lucocq J.M."/>
            <person name="Schweder T."/>
            <person name="Rattei T."/>
            <person name="Hall N."/>
            <person name="Hirt R.P."/>
            <person name="Embley T.M."/>
        </authorList>
    </citation>
    <scope>NUCLEOTIDE SEQUENCE [LARGE SCALE GENOMIC DNA]</scope>
</reference>
<dbReference type="HOGENOM" id="CLU_3144016_0_0_1"/>
<accession>L7JRB7</accession>